<dbReference type="AlphaFoldDB" id="A0A2P5CXS8"/>
<name>A0A2P5CXS8_PARAD</name>
<evidence type="ECO:0000313" key="2">
    <source>
        <dbReference type="Proteomes" id="UP000237105"/>
    </source>
</evidence>
<dbReference type="EMBL" id="JXTB01000085">
    <property type="protein sequence ID" value="PON65795.1"/>
    <property type="molecule type" value="Genomic_DNA"/>
</dbReference>
<proteinExistence type="predicted"/>
<comment type="caution">
    <text evidence="1">The sequence shown here is derived from an EMBL/GenBank/DDBJ whole genome shotgun (WGS) entry which is preliminary data.</text>
</comment>
<evidence type="ECO:0000313" key="1">
    <source>
        <dbReference type="EMBL" id="PON65795.1"/>
    </source>
</evidence>
<protein>
    <submittedName>
        <fullName evidence="1">Uncharacterized protein</fullName>
    </submittedName>
</protein>
<sequence length="26" mass="2790">MAGCMKLNIDAASVCFVPQLLSLHDI</sequence>
<gene>
    <name evidence="1" type="ORF">PanWU01x14_115380</name>
</gene>
<dbReference type="Proteomes" id="UP000237105">
    <property type="component" value="Unassembled WGS sequence"/>
</dbReference>
<accession>A0A2P5CXS8</accession>
<organism evidence="1 2">
    <name type="scientific">Parasponia andersonii</name>
    <name type="common">Sponia andersonii</name>
    <dbReference type="NCBI Taxonomy" id="3476"/>
    <lineage>
        <taxon>Eukaryota</taxon>
        <taxon>Viridiplantae</taxon>
        <taxon>Streptophyta</taxon>
        <taxon>Embryophyta</taxon>
        <taxon>Tracheophyta</taxon>
        <taxon>Spermatophyta</taxon>
        <taxon>Magnoliopsida</taxon>
        <taxon>eudicotyledons</taxon>
        <taxon>Gunneridae</taxon>
        <taxon>Pentapetalae</taxon>
        <taxon>rosids</taxon>
        <taxon>fabids</taxon>
        <taxon>Rosales</taxon>
        <taxon>Cannabaceae</taxon>
        <taxon>Parasponia</taxon>
    </lineage>
</organism>
<keyword evidence="2" id="KW-1185">Reference proteome</keyword>
<reference evidence="2" key="1">
    <citation type="submission" date="2016-06" db="EMBL/GenBank/DDBJ databases">
        <title>Parallel loss of symbiosis genes in relatives of nitrogen-fixing non-legume Parasponia.</title>
        <authorList>
            <person name="Van Velzen R."/>
            <person name="Holmer R."/>
            <person name="Bu F."/>
            <person name="Rutten L."/>
            <person name="Van Zeijl A."/>
            <person name="Liu W."/>
            <person name="Santuari L."/>
            <person name="Cao Q."/>
            <person name="Sharma T."/>
            <person name="Shen D."/>
            <person name="Roswanjaya Y."/>
            <person name="Wardhani T."/>
            <person name="Kalhor M.S."/>
            <person name="Jansen J."/>
            <person name="Van den Hoogen J."/>
            <person name="Gungor B."/>
            <person name="Hartog M."/>
            <person name="Hontelez J."/>
            <person name="Verver J."/>
            <person name="Yang W.-C."/>
            <person name="Schijlen E."/>
            <person name="Repin R."/>
            <person name="Schilthuizen M."/>
            <person name="Schranz E."/>
            <person name="Heidstra R."/>
            <person name="Miyata K."/>
            <person name="Fedorova E."/>
            <person name="Kohlen W."/>
            <person name="Bisseling T."/>
            <person name="Smit S."/>
            <person name="Geurts R."/>
        </authorList>
    </citation>
    <scope>NUCLEOTIDE SEQUENCE [LARGE SCALE GENOMIC DNA]</scope>
    <source>
        <strain evidence="2">cv. WU1-14</strain>
    </source>
</reference>